<dbReference type="CDD" id="cd16267">
    <property type="entry name" value="HBS1-like_II"/>
    <property type="match status" value="1"/>
</dbReference>
<dbReference type="InterPro" id="IPR054696">
    <property type="entry name" value="GTP-eEF1A_C"/>
</dbReference>
<dbReference type="CDD" id="cd04093">
    <property type="entry name" value="HBS1_C_III"/>
    <property type="match status" value="1"/>
</dbReference>
<dbReference type="PANTHER" id="PTHR23115">
    <property type="entry name" value="TRANSLATION FACTOR"/>
    <property type="match status" value="1"/>
</dbReference>
<dbReference type="FunFam" id="2.40.30.10:FF:000020">
    <property type="entry name" value="Translation elongation factor EF-1"/>
    <property type="match status" value="1"/>
</dbReference>
<evidence type="ECO:0000256" key="6">
    <source>
        <dbReference type="ARBA" id="ARBA00022801"/>
    </source>
</evidence>
<dbReference type="InterPro" id="IPR009001">
    <property type="entry name" value="Transl_elong_EF1A/Init_IF2_C"/>
</dbReference>
<evidence type="ECO:0000256" key="4">
    <source>
        <dbReference type="ARBA" id="ARBA00022553"/>
    </source>
</evidence>
<keyword evidence="6" id="KW-0378">Hydrolase</keyword>
<dbReference type="Gene3D" id="3.40.50.300">
    <property type="entry name" value="P-loop containing nucleotide triphosphate hydrolases"/>
    <property type="match status" value="1"/>
</dbReference>
<evidence type="ECO:0000256" key="8">
    <source>
        <dbReference type="ARBA" id="ARBA00022917"/>
    </source>
</evidence>
<dbReference type="InterPro" id="IPR037189">
    <property type="entry name" value="HBS1-like_N_sf"/>
</dbReference>
<reference evidence="13" key="1">
    <citation type="journal article" date="2020" name="Cell">
        <title>Large-Scale Comparative Analyses of Tick Genomes Elucidate Their Genetic Diversity and Vector Capacities.</title>
        <authorList>
            <consortium name="Tick Genome and Microbiome Consortium (TIGMIC)"/>
            <person name="Jia N."/>
            <person name="Wang J."/>
            <person name="Shi W."/>
            <person name="Du L."/>
            <person name="Sun Y."/>
            <person name="Zhan W."/>
            <person name="Jiang J.F."/>
            <person name="Wang Q."/>
            <person name="Zhang B."/>
            <person name="Ji P."/>
            <person name="Bell-Sakyi L."/>
            <person name="Cui X.M."/>
            <person name="Yuan T.T."/>
            <person name="Jiang B.G."/>
            <person name="Yang W.F."/>
            <person name="Lam T.T."/>
            <person name="Chang Q.C."/>
            <person name="Ding S.J."/>
            <person name="Wang X.J."/>
            <person name="Zhu J.G."/>
            <person name="Ruan X.D."/>
            <person name="Zhao L."/>
            <person name="Wei J.T."/>
            <person name="Ye R.Z."/>
            <person name="Que T.C."/>
            <person name="Du C.H."/>
            <person name="Zhou Y.H."/>
            <person name="Cheng J.X."/>
            <person name="Dai P.F."/>
            <person name="Guo W.B."/>
            <person name="Han X.H."/>
            <person name="Huang E.J."/>
            <person name="Li L.F."/>
            <person name="Wei W."/>
            <person name="Gao Y.C."/>
            <person name="Liu J.Z."/>
            <person name="Shao H.Z."/>
            <person name="Wang X."/>
            <person name="Wang C.C."/>
            <person name="Yang T.C."/>
            <person name="Huo Q.B."/>
            <person name="Li W."/>
            <person name="Chen H.Y."/>
            <person name="Chen S.E."/>
            <person name="Zhou L.G."/>
            <person name="Ni X.B."/>
            <person name="Tian J.H."/>
            <person name="Sheng Y."/>
            <person name="Liu T."/>
            <person name="Pan Y.S."/>
            <person name="Xia L.Y."/>
            <person name="Li J."/>
            <person name="Zhao F."/>
            <person name="Cao W.C."/>
        </authorList>
    </citation>
    <scope>NUCLEOTIDE SEQUENCE</scope>
    <source>
        <strain evidence="13">Rsan-2018</strain>
    </source>
</reference>
<dbReference type="InterPro" id="IPR050100">
    <property type="entry name" value="TRAFAC_GTPase_members"/>
</dbReference>
<feature type="region of interest" description="Disordered" evidence="11">
    <location>
        <begin position="246"/>
        <end position="270"/>
    </location>
</feature>
<dbReference type="AlphaFoldDB" id="A0A9D4QGF4"/>
<dbReference type="PROSITE" id="PS51722">
    <property type="entry name" value="G_TR_2"/>
    <property type="match status" value="1"/>
</dbReference>
<evidence type="ECO:0000256" key="1">
    <source>
        <dbReference type="ARBA" id="ARBA00004496"/>
    </source>
</evidence>
<feature type="compositionally biased region" description="Basic and acidic residues" evidence="11">
    <location>
        <begin position="313"/>
        <end position="332"/>
    </location>
</feature>
<feature type="region of interest" description="Disordered" evidence="11">
    <location>
        <begin position="313"/>
        <end position="355"/>
    </location>
</feature>
<dbReference type="InterPro" id="IPR027417">
    <property type="entry name" value="P-loop_NTPase"/>
</dbReference>
<keyword evidence="5" id="KW-0547">Nucleotide-binding</keyword>
<evidence type="ECO:0000256" key="10">
    <source>
        <dbReference type="ARBA" id="ARBA00049117"/>
    </source>
</evidence>
<dbReference type="SUPFAM" id="SSF50465">
    <property type="entry name" value="EF-Tu/eEF-1alpha/eIF2-gamma C-terminal domain"/>
    <property type="match status" value="1"/>
</dbReference>
<dbReference type="Gene3D" id="1.10.8.10">
    <property type="entry name" value="DNA helicase RuvA subunit, C-terminal domain"/>
    <property type="match status" value="1"/>
</dbReference>
<dbReference type="Pfam" id="PF05670">
    <property type="entry name" value="NFACT-R_1"/>
    <property type="match status" value="1"/>
</dbReference>
<dbReference type="SUPFAM" id="SSF109732">
    <property type="entry name" value="HBS1-like domain"/>
    <property type="match status" value="1"/>
</dbReference>
<proteinExistence type="inferred from homology"/>
<feature type="region of interest" description="Disordered" evidence="11">
    <location>
        <begin position="661"/>
        <end position="712"/>
    </location>
</feature>
<evidence type="ECO:0000256" key="2">
    <source>
        <dbReference type="ARBA" id="ARBA00007249"/>
    </source>
</evidence>
<evidence type="ECO:0000256" key="7">
    <source>
        <dbReference type="ARBA" id="ARBA00022845"/>
    </source>
</evidence>
<keyword evidence="3" id="KW-0963">Cytoplasm</keyword>
<dbReference type="GO" id="GO:0006417">
    <property type="term" value="P:regulation of translation"/>
    <property type="evidence" value="ECO:0007669"/>
    <property type="project" value="UniProtKB-KW"/>
</dbReference>
<dbReference type="Proteomes" id="UP000821837">
    <property type="component" value="Chromosome 10"/>
</dbReference>
<comment type="caution">
    <text evidence="13">The sequence shown here is derived from an EMBL/GenBank/DDBJ whole genome shotgun (WGS) entry which is preliminary data.</text>
</comment>
<dbReference type="GO" id="GO:0006412">
    <property type="term" value="P:translation"/>
    <property type="evidence" value="ECO:0007669"/>
    <property type="project" value="UniProtKB-KW"/>
</dbReference>
<accession>A0A9D4QGF4</accession>
<dbReference type="SUPFAM" id="SSF50447">
    <property type="entry name" value="Translation proteins"/>
    <property type="match status" value="1"/>
</dbReference>
<keyword evidence="14" id="KW-1185">Reference proteome</keyword>
<comment type="subcellular location">
    <subcellularLocation>
        <location evidence="1">Cytoplasm</location>
    </subcellularLocation>
</comment>
<evidence type="ECO:0000256" key="11">
    <source>
        <dbReference type="SAM" id="MobiDB-lite"/>
    </source>
</evidence>
<gene>
    <name evidence="13" type="ORF">HPB52_017024</name>
</gene>
<comment type="catalytic activity">
    <reaction evidence="10">
        <text>GTP + H2O = GDP + phosphate + H(+)</text>
        <dbReference type="Rhea" id="RHEA:19669"/>
        <dbReference type="ChEBI" id="CHEBI:15377"/>
        <dbReference type="ChEBI" id="CHEBI:15378"/>
        <dbReference type="ChEBI" id="CHEBI:37565"/>
        <dbReference type="ChEBI" id="CHEBI:43474"/>
        <dbReference type="ChEBI" id="CHEBI:58189"/>
    </reaction>
    <physiologicalReaction direction="left-to-right" evidence="10">
        <dbReference type="Rhea" id="RHEA:19670"/>
    </physiologicalReaction>
</comment>
<dbReference type="InterPro" id="IPR015033">
    <property type="entry name" value="HBS1-like_N"/>
</dbReference>
<feature type="region of interest" description="Disordered" evidence="11">
    <location>
        <begin position="462"/>
        <end position="492"/>
    </location>
</feature>
<feature type="region of interest" description="Disordered" evidence="11">
    <location>
        <begin position="138"/>
        <end position="184"/>
    </location>
</feature>
<evidence type="ECO:0000313" key="14">
    <source>
        <dbReference type="Proteomes" id="UP000821837"/>
    </source>
</evidence>
<keyword evidence="8" id="KW-0648">Protein biosynthesis</keyword>
<feature type="region of interest" description="Disordered" evidence="11">
    <location>
        <begin position="370"/>
        <end position="397"/>
    </location>
</feature>
<dbReference type="SUPFAM" id="SSF52540">
    <property type="entry name" value="P-loop containing nucleoside triphosphate hydrolases"/>
    <property type="match status" value="1"/>
</dbReference>
<feature type="domain" description="Tr-type G" evidence="12">
    <location>
        <begin position="723"/>
        <end position="862"/>
    </location>
</feature>
<evidence type="ECO:0000259" key="12">
    <source>
        <dbReference type="PROSITE" id="PS51722"/>
    </source>
</evidence>
<dbReference type="GO" id="GO:0005525">
    <property type="term" value="F:GTP binding"/>
    <property type="evidence" value="ECO:0007669"/>
    <property type="project" value="UniProtKB-KW"/>
</dbReference>
<dbReference type="Pfam" id="PF22594">
    <property type="entry name" value="GTP-eEF1A_C"/>
    <property type="match status" value="1"/>
</dbReference>
<reference evidence="13" key="2">
    <citation type="submission" date="2021-09" db="EMBL/GenBank/DDBJ databases">
        <authorList>
            <person name="Jia N."/>
            <person name="Wang J."/>
            <person name="Shi W."/>
            <person name="Du L."/>
            <person name="Sun Y."/>
            <person name="Zhan W."/>
            <person name="Jiang J."/>
            <person name="Wang Q."/>
            <person name="Zhang B."/>
            <person name="Ji P."/>
            <person name="Sakyi L.B."/>
            <person name="Cui X."/>
            <person name="Yuan T."/>
            <person name="Jiang B."/>
            <person name="Yang W."/>
            <person name="Lam T.T.-Y."/>
            <person name="Chang Q."/>
            <person name="Ding S."/>
            <person name="Wang X."/>
            <person name="Zhu J."/>
            <person name="Ruan X."/>
            <person name="Zhao L."/>
            <person name="Wei J."/>
            <person name="Que T."/>
            <person name="Du C."/>
            <person name="Cheng J."/>
            <person name="Dai P."/>
            <person name="Han X."/>
            <person name="Huang E."/>
            <person name="Gao Y."/>
            <person name="Liu J."/>
            <person name="Shao H."/>
            <person name="Ye R."/>
            <person name="Li L."/>
            <person name="Wei W."/>
            <person name="Wang X."/>
            <person name="Wang C."/>
            <person name="Huo Q."/>
            <person name="Li W."/>
            <person name="Guo W."/>
            <person name="Chen H."/>
            <person name="Chen S."/>
            <person name="Zhou L."/>
            <person name="Zhou L."/>
            <person name="Ni X."/>
            <person name="Tian J."/>
            <person name="Zhou Y."/>
            <person name="Sheng Y."/>
            <person name="Liu T."/>
            <person name="Pan Y."/>
            <person name="Xia L."/>
            <person name="Li J."/>
            <person name="Zhao F."/>
            <person name="Cao W."/>
        </authorList>
    </citation>
    <scope>NUCLEOTIDE SEQUENCE</scope>
    <source>
        <strain evidence="13">Rsan-2018</strain>
        <tissue evidence="13">Larvae</tissue>
    </source>
</reference>
<dbReference type="GO" id="GO:0003924">
    <property type="term" value="F:GTPase activity"/>
    <property type="evidence" value="ECO:0007669"/>
    <property type="project" value="InterPro"/>
</dbReference>
<dbReference type="VEuPathDB" id="VectorBase:RSAN_057460"/>
<feature type="compositionally biased region" description="Polar residues" evidence="11">
    <location>
        <begin position="661"/>
        <end position="676"/>
    </location>
</feature>
<evidence type="ECO:0000313" key="13">
    <source>
        <dbReference type="EMBL" id="KAH7976624.1"/>
    </source>
</evidence>
<dbReference type="InterPro" id="IPR008532">
    <property type="entry name" value="NFACT_RNA-bd"/>
</dbReference>
<feature type="compositionally biased region" description="Acidic residues" evidence="11">
    <location>
        <begin position="246"/>
        <end position="256"/>
    </location>
</feature>
<dbReference type="GO" id="GO:0005737">
    <property type="term" value="C:cytoplasm"/>
    <property type="evidence" value="ECO:0007669"/>
    <property type="project" value="UniProtKB-SubCell"/>
</dbReference>
<protein>
    <recommendedName>
        <fullName evidence="12">Tr-type G domain-containing protein</fullName>
    </recommendedName>
</protein>
<dbReference type="EMBL" id="JABSTV010001246">
    <property type="protein sequence ID" value="KAH7976624.1"/>
    <property type="molecule type" value="Genomic_DNA"/>
</dbReference>
<comment type="similarity">
    <text evidence="2">Belongs to the TRAFAC class translation factor GTPase superfamily. Classic translation factor GTPase family. EF-Tu/EF-1A subfamily.</text>
</comment>
<evidence type="ECO:0000256" key="9">
    <source>
        <dbReference type="ARBA" id="ARBA00023134"/>
    </source>
</evidence>
<dbReference type="PRINTS" id="PR00315">
    <property type="entry name" value="ELONGATNFCT"/>
</dbReference>
<dbReference type="FunFam" id="3.40.50.300:FF:001857">
    <property type="entry name" value="Elongation factor 1-alpha"/>
    <property type="match status" value="1"/>
</dbReference>
<feature type="compositionally biased region" description="Basic and acidic residues" evidence="11">
    <location>
        <begin position="373"/>
        <end position="385"/>
    </location>
</feature>
<organism evidence="13 14">
    <name type="scientific">Rhipicephalus sanguineus</name>
    <name type="common">Brown dog tick</name>
    <name type="synonym">Ixodes sanguineus</name>
    <dbReference type="NCBI Taxonomy" id="34632"/>
    <lineage>
        <taxon>Eukaryota</taxon>
        <taxon>Metazoa</taxon>
        <taxon>Ecdysozoa</taxon>
        <taxon>Arthropoda</taxon>
        <taxon>Chelicerata</taxon>
        <taxon>Arachnida</taxon>
        <taxon>Acari</taxon>
        <taxon>Parasitiformes</taxon>
        <taxon>Ixodida</taxon>
        <taxon>Ixodoidea</taxon>
        <taxon>Ixodidae</taxon>
        <taxon>Rhipicephalinae</taxon>
        <taxon>Rhipicephalus</taxon>
        <taxon>Rhipicephalus</taxon>
    </lineage>
</organism>
<dbReference type="VEuPathDB" id="VectorBase:RSAN_050328"/>
<dbReference type="Pfam" id="PF08938">
    <property type="entry name" value="HBS1_N"/>
    <property type="match status" value="1"/>
</dbReference>
<keyword evidence="9" id="KW-0342">GTP-binding</keyword>
<dbReference type="FunFam" id="2.40.30.10:FF:000035">
    <property type="entry name" value="HBS1-like translational GTPase"/>
    <property type="match status" value="1"/>
</dbReference>
<evidence type="ECO:0000256" key="3">
    <source>
        <dbReference type="ARBA" id="ARBA00022490"/>
    </source>
</evidence>
<dbReference type="InterPro" id="IPR000795">
    <property type="entry name" value="T_Tr_GTP-bd_dom"/>
</dbReference>
<sequence length="1079" mass="118209">MVIYFKSTVVSPPAVIFMGVDKFENEDLIKWGWPEDVWFHVDKVSSAHVYLRLQPNQTLDDVPSSVLEDCAQLVKANSIQGNKMNSIDVVYTMWANLKKTQGMEVGQVGFHKQKEVRTIRVEKRINEIVNRLMKTKEERQPDLRAEREERDHKEREDKKQILREQKEREKQEQKEKEEQAKLRSYDTLMKGENMKSNKLIDYEGYYDVYGRSQEEDSCISPTTEEQFLYNREKLHSMSSFLSPEVLQEENEEEEEDEAHKSATQEPELSPVDEVRLYECIEKMQNVVGDSIPEATLRRAALEGDFNAEVALDRLLQETDKPKPQREPRRRESDSEDDDSCVVSPSDTVFDGGGGAPVVVPHLTTVVAQFDAPARSRGDNARRSSSSERVGGAAAPANAETDSATLLNLVLLPSPPAADDFLEALLQEGNVPSNTSPPKPVEKPSATVPDELDILLGMVSSYKPDPASPTDISRRDGQATSASASRKVPSVSKPAKDIFGDSLDALLGIGVASASSRQSGKDAAETDFDDFLIEPTPDTAAEGGALKLDDILKGTAAGVSAFAGQESHPYGGDVESPELSPLHSTAAVAVKEASLFGKVLVYFCFVRRQTPAFDLTSWLRKLGVLDLRPGEKTKTAAFNFAVPSPDDVVRACRKRAVEAASSETLKVPSATSSNRSSPDLDRKEPSPEAGGDTQPADGATPKTPRSKPPKDVAAEYAKERGSTKSLLNLVVIGHVDAGKSTLMGHLLYRLGCVQKKQMHKYEQESKKLGKASFMYAWVLDETSEERNRGITMDVAQAKFETPNRSIVLLDAPGHRDFIPNMITGAAQADVAILVVDATRGEFETGFEMGGQTREHTLLVRSLDSFKPPERPVSKPFRLCVSDVFKGQGSGFCVSGRIDAGCVANGDKVLVMPAAEQGTVKGKPLSSFGITIDELPTTQAFAGDQVALTLAGVDMIKVTTGSFICDPAVPIRVSTRFQARLVVFNIEVPLTRGFPVVLHYQSTTEQASIHRIISQLNKVTGEVVRNKPRCLVKNTSGLVEIKVSRPICVELYKEFKELGRITLRSGGSTVAAGVITEASTH</sequence>
<evidence type="ECO:0000256" key="5">
    <source>
        <dbReference type="ARBA" id="ARBA00022741"/>
    </source>
</evidence>
<dbReference type="Gene3D" id="2.40.30.10">
    <property type="entry name" value="Translation factors"/>
    <property type="match status" value="2"/>
</dbReference>
<keyword evidence="7" id="KW-0810">Translation regulation</keyword>
<dbReference type="InterPro" id="IPR009000">
    <property type="entry name" value="Transl_B-barrel_sf"/>
</dbReference>
<keyword evidence="4" id="KW-0597">Phosphoprotein</keyword>
<name>A0A9D4QGF4_RHISA</name>
<dbReference type="Pfam" id="PF00009">
    <property type="entry name" value="GTP_EFTU"/>
    <property type="match status" value="1"/>
</dbReference>